<evidence type="ECO:0000256" key="1">
    <source>
        <dbReference type="ARBA" id="ARBA00022691"/>
    </source>
</evidence>
<dbReference type="InterPro" id="IPR058240">
    <property type="entry name" value="rSAM_sf"/>
</dbReference>
<name>A0ABY8PS51_9BACT</name>
<keyword evidence="3" id="KW-0408">Iron</keyword>
<dbReference type="SFLD" id="SFLDS00029">
    <property type="entry name" value="Radical_SAM"/>
    <property type="match status" value="1"/>
</dbReference>
<evidence type="ECO:0000256" key="4">
    <source>
        <dbReference type="ARBA" id="ARBA00023014"/>
    </source>
</evidence>
<gene>
    <name evidence="5" type="ORF">JRV97_02600</name>
</gene>
<keyword evidence="1" id="KW-0949">S-adenosyl-L-methionine</keyword>
<dbReference type="InterPro" id="IPR013785">
    <property type="entry name" value="Aldolase_TIM"/>
</dbReference>
<organism evidence="5 6">
    <name type="scientific">Marinitoga aeolica</name>
    <dbReference type="NCBI Taxonomy" id="2809031"/>
    <lineage>
        <taxon>Bacteria</taxon>
        <taxon>Thermotogati</taxon>
        <taxon>Thermotogota</taxon>
        <taxon>Thermotogae</taxon>
        <taxon>Petrotogales</taxon>
        <taxon>Petrotogaceae</taxon>
        <taxon>Marinitoga</taxon>
    </lineage>
</organism>
<dbReference type="Gene3D" id="3.20.20.70">
    <property type="entry name" value="Aldolase class I"/>
    <property type="match status" value="1"/>
</dbReference>
<accession>A0ABY8PS51</accession>
<dbReference type="SUPFAM" id="SSF102114">
    <property type="entry name" value="Radical SAM enzymes"/>
    <property type="match status" value="1"/>
</dbReference>
<keyword evidence="6" id="KW-1185">Reference proteome</keyword>
<proteinExistence type="predicted"/>
<evidence type="ECO:0000256" key="2">
    <source>
        <dbReference type="ARBA" id="ARBA00022723"/>
    </source>
</evidence>
<reference evidence="5 6" key="1">
    <citation type="submission" date="2021-02" db="EMBL/GenBank/DDBJ databases">
        <title>Characterization of Marinitoga sp. nov. str. BP5-C20A.</title>
        <authorList>
            <person name="Erauso G."/>
            <person name="Postec A."/>
        </authorList>
    </citation>
    <scope>NUCLEOTIDE SEQUENCE [LARGE SCALE GENOMIC DNA]</scope>
    <source>
        <strain evidence="5 6">BP5-C20A</strain>
    </source>
</reference>
<evidence type="ECO:0000313" key="5">
    <source>
        <dbReference type="EMBL" id="WGS65467.1"/>
    </source>
</evidence>
<keyword evidence="4" id="KW-0411">Iron-sulfur</keyword>
<evidence type="ECO:0000256" key="3">
    <source>
        <dbReference type="ARBA" id="ARBA00023004"/>
    </source>
</evidence>
<keyword evidence="2" id="KW-0479">Metal-binding</keyword>
<dbReference type="Proteomes" id="UP001232493">
    <property type="component" value="Chromosome"/>
</dbReference>
<dbReference type="InterPro" id="IPR007197">
    <property type="entry name" value="rSAM"/>
</dbReference>
<dbReference type="EMBL" id="CP069362">
    <property type="protein sequence ID" value="WGS65467.1"/>
    <property type="molecule type" value="Genomic_DNA"/>
</dbReference>
<protein>
    <submittedName>
        <fullName evidence="5">Uncharacterized protein</fullName>
    </submittedName>
</protein>
<dbReference type="RefSeq" id="WP_280999922.1">
    <property type="nucleotide sequence ID" value="NZ_CP069362.1"/>
</dbReference>
<evidence type="ECO:0000313" key="6">
    <source>
        <dbReference type="Proteomes" id="UP001232493"/>
    </source>
</evidence>
<sequence length="406" mass="47953">MKNKYFKLNKDYILVTGEKNKSLIYDLKNGNMIELEKEWTDILIQLENGSKIEDVKSINKYDVIEKIKNEKMGEFYDNFIYEKKTRKGMILPLEGMQKLPPIIHKCYIQIPTSCSLNCKFCFLLKSYPCLVCAKNSNVNSIDLKVYKTFLNNLLNLNVHNIIFYGGNVLSYTNIENLLKICLNSKKRPEIWFLLHWRHIRNNKMLEKEIYKKTNFYVTFSANDVFNINNGKNFSLFIETLDYMKKYIKHFELTFVQDTKEISEFKIKSMLDFIINTYKTKIYISELLDENNKSFTNHSFMRVSPEIFWNNYYYHPCLNGTITLNAEGKILPCPSMENEIIGDVAENKNALKEVFLDNKIDKYWKLNLGKIEQCKECIYRFGCFECRAIEVKISQELNGKSLCKRGD</sequence>